<organism evidence="9 10">
    <name type="scientific">Candidatus Nitrosymbiomonas proteolyticus</name>
    <dbReference type="NCBI Taxonomy" id="2608984"/>
    <lineage>
        <taxon>Bacteria</taxon>
        <taxon>Bacillati</taxon>
        <taxon>Armatimonadota</taxon>
        <taxon>Armatimonadota incertae sedis</taxon>
        <taxon>Candidatus Nitrosymbiomonas</taxon>
    </lineage>
</organism>
<dbReference type="InterPro" id="IPR039425">
    <property type="entry name" value="RNA_pol_sigma-70-like"/>
</dbReference>
<feature type="domain" description="RNA polymerase sigma-70 region 2" evidence="7">
    <location>
        <begin position="38"/>
        <end position="104"/>
    </location>
</feature>
<dbReference type="InterPro" id="IPR013249">
    <property type="entry name" value="RNA_pol_sigma70_r4_t2"/>
</dbReference>
<dbReference type="InterPro" id="IPR013325">
    <property type="entry name" value="RNA_pol_sigma_r2"/>
</dbReference>
<evidence type="ECO:0000256" key="1">
    <source>
        <dbReference type="ARBA" id="ARBA00010641"/>
    </source>
</evidence>
<evidence type="ECO:0000256" key="6">
    <source>
        <dbReference type="SAM" id="MobiDB-lite"/>
    </source>
</evidence>
<evidence type="ECO:0008006" key="11">
    <source>
        <dbReference type="Google" id="ProtNLM"/>
    </source>
</evidence>
<dbReference type="Gene3D" id="1.10.1740.10">
    <property type="match status" value="1"/>
</dbReference>
<dbReference type="GO" id="GO:0003677">
    <property type="term" value="F:DNA binding"/>
    <property type="evidence" value="ECO:0007669"/>
    <property type="project" value="UniProtKB-KW"/>
</dbReference>
<evidence type="ECO:0000259" key="7">
    <source>
        <dbReference type="Pfam" id="PF04542"/>
    </source>
</evidence>
<dbReference type="NCBIfam" id="TIGR02937">
    <property type="entry name" value="sigma70-ECF"/>
    <property type="match status" value="1"/>
</dbReference>
<name>A0A809S7X3_9BACT</name>
<dbReference type="SUPFAM" id="SSF88659">
    <property type="entry name" value="Sigma3 and sigma4 domains of RNA polymerase sigma factors"/>
    <property type="match status" value="1"/>
</dbReference>
<keyword evidence="5" id="KW-0804">Transcription</keyword>
<evidence type="ECO:0000313" key="9">
    <source>
        <dbReference type="EMBL" id="BBO22561.1"/>
    </source>
</evidence>
<gene>
    <name evidence="9" type="ORF">NPRO_01560</name>
</gene>
<dbReference type="InterPro" id="IPR014284">
    <property type="entry name" value="RNA_pol_sigma-70_dom"/>
</dbReference>
<feature type="domain" description="RNA polymerase sigma factor 70 region 4 type 2" evidence="8">
    <location>
        <begin position="148"/>
        <end position="197"/>
    </location>
</feature>
<evidence type="ECO:0000256" key="2">
    <source>
        <dbReference type="ARBA" id="ARBA00023015"/>
    </source>
</evidence>
<evidence type="ECO:0000259" key="8">
    <source>
        <dbReference type="Pfam" id="PF08281"/>
    </source>
</evidence>
<evidence type="ECO:0000256" key="4">
    <source>
        <dbReference type="ARBA" id="ARBA00023125"/>
    </source>
</evidence>
<accession>A0A809S7X3</accession>
<proteinExistence type="inferred from homology"/>
<evidence type="ECO:0000256" key="3">
    <source>
        <dbReference type="ARBA" id="ARBA00023082"/>
    </source>
</evidence>
<dbReference type="Gene3D" id="1.10.10.10">
    <property type="entry name" value="Winged helix-like DNA-binding domain superfamily/Winged helix DNA-binding domain"/>
    <property type="match status" value="1"/>
</dbReference>
<dbReference type="InterPro" id="IPR013324">
    <property type="entry name" value="RNA_pol_sigma_r3/r4-like"/>
</dbReference>
<sequence>MRRGDTVNKHPICKGPESPGRGWEREPLGRQRIEADVLVRRYGNDVANYVLGFRRVRYEDAEEIAADTLLTALELAPTLRPSACVRSWLFAIARLRIADHFRKALAAKRPQERNRIASLEEIEGGRDGPLAHDPVPEVVERLHHESVVRAALAELNGLERRALIGHYVAGKSIHELSREFGKSPKAVECLLSRAKARARSAVAEADSPCGSFD</sequence>
<comment type="similarity">
    <text evidence="1">Belongs to the sigma-70 factor family. ECF subfamily.</text>
</comment>
<feature type="region of interest" description="Disordered" evidence="6">
    <location>
        <begin position="1"/>
        <end position="26"/>
    </location>
</feature>
<evidence type="ECO:0000256" key="5">
    <source>
        <dbReference type="ARBA" id="ARBA00023163"/>
    </source>
</evidence>
<dbReference type="PANTHER" id="PTHR43133:SF8">
    <property type="entry name" value="RNA POLYMERASE SIGMA FACTOR HI_1459-RELATED"/>
    <property type="match status" value="1"/>
</dbReference>
<reference evidence="9" key="1">
    <citation type="journal article" name="DNA Res.">
        <title>The physiological potential of anammox bacteria as revealed by their core genome structure.</title>
        <authorList>
            <person name="Okubo T."/>
            <person name="Toyoda A."/>
            <person name="Fukuhara K."/>
            <person name="Uchiyama I."/>
            <person name="Harigaya Y."/>
            <person name="Kuroiwa M."/>
            <person name="Suzuki T."/>
            <person name="Murakami Y."/>
            <person name="Suwa Y."/>
            <person name="Takami H."/>
        </authorList>
    </citation>
    <scope>NUCLEOTIDE SEQUENCE</scope>
    <source>
        <strain evidence="9">317325-2</strain>
    </source>
</reference>
<dbReference type="AlphaFoldDB" id="A0A809S7X3"/>
<dbReference type="PANTHER" id="PTHR43133">
    <property type="entry name" value="RNA POLYMERASE ECF-TYPE SIGMA FACTO"/>
    <property type="match status" value="1"/>
</dbReference>
<keyword evidence="3" id="KW-0731">Sigma factor</keyword>
<dbReference type="GO" id="GO:0006352">
    <property type="term" value="P:DNA-templated transcription initiation"/>
    <property type="evidence" value="ECO:0007669"/>
    <property type="project" value="InterPro"/>
</dbReference>
<dbReference type="Pfam" id="PF08281">
    <property type="entry name" value="Sigma70_r4_2"/>
    <property type="match status" value="1"/>
</dbReference>
<dbReference type="Pfam" id="PF04542">
    <property type="entry name" value="Sigma70_r2"/>
    <property type="match status" value="1"/>
</dbReference>
<dbReference type="EMBL" id="AP021858">
    <property type="protein sequence ID" value="BBO22561.1"/>
    <property type="molecule type" value="Genomic_DNA"/>
</dbReference>
<dbReference type="InterPro" id="IPR036388">
    <property type="entry name" value="WH-like_DNA-bd_sf"/>
</dbReference>
<dbReference type="SUPFAM" id="SSF88946">
    <property type="entry name" value="Sigma2 domain of RNA polymerase sigma factors"/>
    <property type="match status" value="1"/>
</dbReference>
<dbReference type="Proteomes" id="UP000662873">
    <property type="component" value="Chromosome"/>
</dbReference>
<dbReference type="GO" id="GO:0016987">
    <property type="term" value="F:sigma factor activity"/>
    <property type="evidence" value="ECO:0007669"/>
    <property type="project" value="UniProtKB-KW"/>
</dbReference>
<dbReference type="KEGG" id="npy:NPRO_01560"/>
<keyword evidence="2" id="KW-0805">Transcription regulation</keyword>
<keyword evidence="4" id="KW-0238">DNA-binding</keyword>
<protein>
    <recommendedName>
        <fullName evidence="11">Sigma-70 family RNA polymerase sigma factor</fullName>
    </recommendedName>
</protein>
<dbReference type="InterPro" id="IPR007627">
    <property type="entry name" value="RNA_pol_sigma70_r2"/>
</dbReference>
<evidence type="ECO:0000313" key="10">
    <source>
        <dbReference type="Proteomes" id="UP000662873"/>
    </source>
</evidence>